<evidence type="ECO:0000256" key="9">
    <source>
        <dbReference type="ARBA" id="ARBA00023237"/>
    </source>
</evidence>
<organism evidence="14 15">
    <name type="scientific">Pontibacter rugosus</name>
    <dbReference type="NCBI Taxonomy" id="1745966"/>
    <lineage>
        <taxon>Bacteria</taxon>
        <taxon>Pseudomonadati</taxon>
        <taxon>Bacteroidota</taxon>
        <taxon>Cytophagia</taxon>
        <taxon>Cytophagales</taxon>
        <taxon>Hymenobacteraceae</taxon>
        <taxon>Pontibacter</taxon>
    </lineage>
</organism>
<sequence>MLSGKKLHGHRLTAIAVSACIPVCMLRDVSKTIVVKLFPFLKVWLCASLCSIAPMALAQQDTSAYQLRTVEVFGNPTEVYTVGSKVAYIDSTFLSTYSSSSLADALQARTLLYFKSYGPSGISSVAFRGTNASQTAVLWNGLNIAPASLGQTDFSTIPVTGIGHVAVQYGSAAANYGSGAIGGAILLNSHEYKQQGFGTDIKLEAGSFERYFGSGSASYSGKKLAYGLSVYNLKAANNYTYKDLSRFGTPLARQNHAAVAQRGSTQDFSWQISPKTEVALHGWYTYADREIQPAMGSADTDAHQVDESLRLMAELNHLSWLGQTSIKTAYFNDFLHYTDLSNDSKSDVDTYQLQAEQTYTYGRHWSLRGGFNLQYFKALNDGYAGEPNEVRSSVFALFRYDPVEPLQLSLNLRQAFVEGFNPPPTPSLGFNWKPLNNDLLALKGSISSSYRVPTLNDRFWIGAGNPNLKPEQGWNYEAGMQNITDLGWATLTTEATAYLMQIDNWIQWSPSSTGTWRPANLQKVESKGLELSTSATSTIGEAKVQATAAYTYTSSEQTAVYEGSSNDLGKQLMYVPLHKGLFSAEAKYKGWSLLGNINYTGLRYTSNSEANSLDSFLLLNLAVSKELQLGQSKLQLALRADNVTDSDYQTMAYRAMPPRGYTLSLRFIIP</sequence>
<feature type="domain" description="TonB-dependent receptor-like beta-barrel" evidence="12">
    <location>
        <begin position="255"/>
        <end position="643"/>
    </location>
</feature>
<keyword evidence="9 10" id="KW-0998">Cell outer membrane</keyword>
<keyword evidence="3 10" id="KW-1134">Transmembrane beta strand</keyword>
<dbReference type="PANTHER" id="PTHR30069:SF29">
    <property type="entry name" value="HEMOGLOBIN AND HEMOGLOBIN-HAPTOGLOBIN-BINDING PROTEIN 1-RELATED"/>
    <property type="match status" value="1"/>
</dbReference>
<dbReference type="PROSITE" id="PS52016">
    <property type="entry name" value="TONB_DEPENDENT_REC_3"/>
    <property type="match status" value="1"/>
</dbReference>
<keyword evidence="8 14" id="KW-0675">Receptor</keyword>
<evidence type="ECO:0000256" key="2">
    <source>
        <dbReference type="ARBA" id="ARBA00022448"/>
    </source>
</evidence>
<dbReference type="Gene3D" id="2.170.130.10">
    <property type="entry name" value="TonB-dependent receptor, plug domain"/>
    <property type="match status" value="1"/>
</dbReference>
<evidence type="ECO:0000256" key="8">
    <source>
        <dbReference type="ARBA" id="ARBA00023170"/>
    </source>
</evidence>
<keyword evidence="7 10" id="KW-0472">Membrane</keyword>
<reference evidence="15" key="1">
    <citation type="journal article" date="2019" name="Int. J. Syst. Evol. Microbiol.">
        <title>The Global Catalogue of Microorganisms (GCM) 10K type strain sequencing project: providing services to taxonomists for standard genome sequencing and annotation.</title>
        <authorList>
            <consortium name="The Broad Institute Genomics Platform"/>
            <consortium name="The Broad Institute Genome Sequencing Center for Infectious Disease"/>
            <person name="Wu L."/>
            <person name="Ma J."/>
        </authorList>
    </citation>
    <scope>NUCLEOTIDE SEQUENCE [LARGE SCALE GENOMIC DNA]</scope>
    <source>
        <strain evidence="15">JCM 31319</strain>
    </source>
</reference>
<keyword evidence="2 10" id="KW-0813">Transport</keyword>
<evidence type="ECO:0000256" key="5">
    <source>
        <dbReference type="ARBA" id="ARBA00022729"/>
    </source>
</evidence>
<dbReference type="InterPro" id="IPR012910">
    <property type="entry name" value="Plug_dom"/>
</dbReference>
<proteinExistence type="inferred from homology"/>
<dbReference type="Pfam" id="PF07715">
    <property type="entry name" value="Plug"/>
    <property type="match status" value="1"/>
</dbReference>
<dbReference type="InterPro" id="IPR000531">
    <property type="entry name" value="Beta-barrel_TonB"/>
</dbReference>
<dbReference type="EMBL" id="JBHTLD010000177">
    <property type="protein sequence ID" value="MFD1187810.1"/>
    <property type="molecule type" value="Genomic_DNA"/>
</dbReference>
<evidence type="ECO:0000256" key="11">
    <source>
        <dbReference type="RuleBase" id="RU003357"/>
    </source>
</evidence>
<keyword evidence="6 11" id="KW-0798">TonB box</keyword>
<dbReference type="RefSeq" id="WP_377530159.1">
    <property type="nucleotide sequence ID" value="NZ_JBHTLD010000177.1"/>
</dbReference>
<comment type="similarity">
    <text evidence="10 11">Belongs to the TonB-dependent receptor family.</text>
</comment>
<dbReference type="SUPFAM" id="SSF56935">
    <property type="entry name" value="Porins"/>
    <property type="match status" value="1"/>
</dbReference>
<evidence type="ECO:0000259" key="12">
    <source>
        <dbReference type="Pfam" id="PF00593"/>
    </source>
</evidence>
<dbReference type="Proteomes" id="UP001597094">
    <property type="component" value="Unassembled WGS sequence"/>
</dbReference>
<evidence type="ECO:0000256" key="3">
    <source>
        <dbReference type="ARBA" id="ARBA00022452"/>
    </source>
</evidence>
<evidence type="ECO:0000256" key="10">
    <source>
        <dbReference type="PROSITE-ProRule" id="PRU01360"/>
    </source>
</evidence>
<protein>
    <submittedName>
        <fullName evidence="14">TonB-dependent receptor plug domain-containing protein</fullName>
    </submittedName>
</protein>
<name>A0ABW3STW2_9BACT</name>
<keyword evidence="15" id="KW-1185">Reference proteome</keyword>
<evidence type="ECO:0000313" key="15">
    <source>
        <dbReference type="Proteomes" id="UP001597094"/>
    </source>
</evidence>
<gene>
    <name evidence="14" type="ORF">ACFQ2O_16460</name>
</gene>
<comment type="caution">
    <text evidence="14">The sequence shown here is derived from an EMBL/GenBank/DDBJ whole genome shotgun (WGS) entry which is preliminary data.</text>
</comment>
<evidence type="ECO:0000256" key="6">
    <source>
        <dbReference type="ARBA" id="ARBA00023077"/>
    </source>
</evidence>
<feature type="domain" description="TonB-dependent receptor plug" evidence="13">
    <location>
        <begin position="82"/>
        <end position="184"/>
    </location>
</feature>
<dbReference type="Gene3D" id="2.40.170.20">
    <property type="entry name" value="TonB-dependent receptor, beta-barrel domain"/>
    <property type="match status" value="1"/>
</dbReference>
<dbReference type="InterPro" id="IPR037066">
    <property type="entry name" value="Plug_dom_sf"/>
</dbReference>
<evidence type="ECO:0000256" key="4">
    <source>
        <dbReference type="ARBA" id="ARBA00022692"/>
    </source>
</evidence>
<accession>A0ABW3STW2</accession>
<evidence type="ECO:0000259" key="13">
    <source>
        <dbReference type="Pfam" id="PF07715"/>
    </source>
</evidence>
<dbReference type="Pfam" id="PF00593">
    <property type="entry name" value="TonB_dep_Rec_b-barrel"/>
    <property type="match status" value="1"/>
</dbReference>
<dbReference type="InterPro" id="IPR039426">
    <property type="entry name" value="TonB-dep_rcpt-like"/>
</dbReference>
<keyword evidence="5" id="KW-0732">Signal</keyword>
<dbReference type="PANTHER" id="PTHR30069">
    <property type="entry name" value="TONB-DEPENDENT OUTER MEMBRANE RECEPTOR"/>
    <property type="match status" value="1"/>
</dbReference>
<keyword evidence="4 10" id="KW-0812">Transmembrane</keyword>
<dbReference type="InterPro" id="IPR036942">
    <property type="entry name" value="Beta-barrel_TonB_sf"/>
</dbReference>
<evidence type="ECO:0000256" key="7">
    <source>
        <dbReference type="ARBA" id="ARBA00023136"/>
    </source>
</evidence>
<evidence type="ECO:0000313" key="14">
    <source>
        <dbReference type="EMBL" id="MFD1187810.1"/>
    </source>
</evidence>
<evidence type="ECO:0000256" key="1">
    <source>
        <dbReference type="ARBA" id="ARBA00004571"/>
    </source>
</evidence>
<comment type="subcellular location">
    <subcellularLocation>
        <location evidence="1 10">Cell outer membrane</location>
        <topology evidence="1 10">Multi-pass membrane protein</topology>
    </subcellularLocation>
</comment>